<dbReference type="PANTHER" id="PTHR11785">
    <property type="entry name" value="AMINO ACID TRANSPORTER"/>
    <property type="match status" value="1"/>
</dbReference>
<evidence type="ECO:0000256" key="2">
    <source>
        <dbReference type="ARBA" id="ARBA00022692"/>
    </source>
</evidence>
<dbReference type="EMBL" id="BMCT01000005">
    <property type="protein sequence ID" value="GGF73849.1"/>
    <property type="molecule type" value="Genomic_DNA"/>
</dbReference>
<organism evidence="7 8">
    <name type="scientific">Azorhizobium oxalatiphilum</name>
    <dbReference type="NCBI Taxonomy" id="980631"/>
    <lineage>
        <taxon>Bacteria</taxon>
        <taxon>Pseudomonadati</taxon>
        <taxon>Pseudomonadota</taxon>
        <taxon>Alphaproteobacteria</taxon>
        <taxon>Hyphomicrobiales</taxon>
        <taxon>Xanthobacteraceae</taxon>
        <taxon>Azorhizobium</taxon>
    </lineage>
</organism>
<dbReference type="GO" id="GO:0016020">
    <property type="term" value="C:membrane"/>
    <property type="evidence" value="ECO:0007669"/>
    <property type="project" value="UniProtKB-SubCell"/>
</dbReference>
<feature type="transmembrane region" description="Helical" evidence="6">
    <location>
        <begin position="404"/>
        <end position="422"/>
    </location>
</feature>
<feature type="transmembrane region" description="Helical" evidence="6">
    <location>
        <begin position="25"/>
        <end position="47"/>
    </location>
</feature>
<feature type="transmembrane region" description="Helical" evidence="6">
    <location>
        <begin position="172"/>
        <end position="191"/>
    </location>
</feature>
<dbReference type="InterPro" id="IPR002293">
    <property type="entry name" value="AA/rel_permease1"/>
</dbReference>
<feature type="transmembrane region" description="Helical" evidence="6">
    <location>
        <begin position="143"/>
        <end position="165"/>
    </location>
</feature>
<dbReference type="Pfam" id="PF13520">
    <property type="entry name" value="AA_permease_2"/>
    <property type="match status" value="1"/>
</dbReference>
<feature type="region of interest" description="Disordered" evidence="5">
    <location>
        <begin position="1"/>
        <end position="23"/>
    </location>
</feature>
<feature type="transmembrane region" description="Helical" evidence="6">
    <location>
        <begin position="203"/>
        <end position="224"/>
    </location>
</feature>
<evidence type="ECO:0000256" key="4">
    <source>
        <dbReference type="ARBA" id="ARBA00023136"/>
    </source>
</evidence>
<feature type="compositionally biased region" description="Polar residues" evidence="5">
    <location>
        <begin position="1"/>
        <end position="17"/>
    </location>
</feature>
<comment type="caution">
    <text evidence="7">The sequence shown here is derived from an EMBL/GenBank/DDBJ whole genome shotgun (WGS) entry which is preliminary data.</text>
</comment>
<keyword evidence="8" id="KW-1185">Reference proteome</keyword>
<keyword evidence="3 6" id="KW-1133">Transmembrane helix</keyword>
<evidence type="ECO:0000256" key="1">
    <source>
        <dbReference type="ARBA" id="ARBA00004141"/>
    </source>
</evidence>
<dbReference type="GO" id="GO:0015179">
    <property type="term" value="F:L-amino acid transmembrane transporter activity"/>
    <property type="evidence" value="ECO:0007669"/>
    <property type="project" value="TreeGrafter"/>
</dbReference>
<feature type="transmembrane region" description="Helical" evidence="6">
    <location>
        <begin position="244"/>
        <end position="267"/>
    </location>
</feature>
<evidence type="ECO:0000256" key="5">
    <source>
        <dbReference type="SAM" id="MobiDB-lite"/>
    </source>
</evidence>
<dbReference type="Gene3D" id="1.20.1740.10">
    <property type="entry name" value="Amino acid/polyamine transporter I"/>
    <property type="match status" value="1"/>
</dbReference>
<dbReference type="Proteomes" id="UP000606044">
    <property type="component" value="Unassembled WGS sequence"/>
</dbReference>
<feature type="transmembrane region" description="Helical" evidence="6">
    <location>
        <begin position="105"/>
        <end position="131"/>
    </location>
</feature>
<keyword evidence="4 6" id="KW-0472">Membrane</keyword>
<feature type="transmembrane region" description="Helical" evidence="6">
    <location>
        <begin position="428"/>
        <end position="449"/>
    </location>
</feature>
<feature type="transmembrane region" description="Helical" evidence="6">
    <location>
        <begin position="340"/>
        <end position="360"/>
    </location>
</feature>
<dbReference type="PIRSF" id="PIRSF006060">
    <property type="entry name" value="AA_transporter"/>
    <property type="match status" value="1"/>
</dbReference>
<evidence type="ECO:0000256" key="3">
    <source>
        <dbReference type="ARBA" id="ARBA00022989"/>
    </source>
</evidence>
<proteinExistence type="predicted"/>
<dbReference type="AlphaFoldDB" id="A0A917C649"/>
<evidence type="ECO:0000256" key="6">
    <source>
        <dbReference type="SAM" id="Phobius"/>
    </source>
</evidence>
<accession>A0A917C649</accession>
<keyword evidence="2 6" id="KW-0812">Transmembrane</keyword>
<dbReference type="PANTHER" id="PTHR11785:SF512">
    <property type="entry name" value="SOBREMESA, ISOFORM B"/>
    <property type="match status" value="1"/>
</dbReference>
<sequence>MSQAPQGQTSPRQSQPGQAPRSEPLASLSVFDAVTIMVGLVIGIGVFRTPSLVAANVDSEMAFVGAWLLGGLVTLIGALCYAELSSAHPHAGGEYHFLSKAYGKPVAMLFGWARGSVIQTGAIAGVAFVLGDYAAQLLPLGPYGPALYAAIAIIVFTGINVIGTLESKTLQVAMTFIEVGAVLAIIAFGLLGSPGEPPPAPTVAPETAAFGMAMIFVLLTYGGWNEAAYLTGELKDAKRNIARVLVMGTVILVTLYVLANVALLAILGLDGLRNSDAVAADMMARMAGPSGAFIVSLAIVVAAVSTLNATIFTGARVYYAMARDITLLPRVGEWDARGKTPANGLILQAVVALVLVAMGAATRDGFKAMVDYTAPVFWGFLLLVGIAVFVLRWREPKRLMPFRVPLYPLTPILFCATCIYMLHASIAYTGVASLIGLGVLAAGAPLLLFRRRDEASRRDVPAVGSAATQSE</sequence>
<feature type="transmembrane region" description="Helical" evidence="6">
    <location>
        <begin position="372"/>
        <end position="392"/>
    </location>
</feature>
<evidence type="ECO:0000313" key="7">
    <source>
        <dbReference type="EMBL" id="GGF73849.1"/>
    </source>
</evidence>
<protein>
    <submittedName>
        <fullName evidence="7">Amino acid transporter</fullName>
    </submittedName>
</protein>
<gene>
    <name evidence="7" type="ORF">GCM10007301_37070</name>
</gene>
<dbReference type="RefSeq" id="WP_188581273.1">
    <property type="nucleotide sequence ID" value="NZ_BMCT01000005.1"/>
</dbReference>
<feature type="transmembrane region" description="Helical" evidence="6">
    <location>
        <begin position="292"/>
        <end position="319"/>
    </location>
</feature>
<reference evidence="7" key="1">
    <citation type="journal article" date="2014" name="Int. J. Syst. Evol. Microbiol.">
        <title>Complete genome sequence of Corynebacterium casei LMG S-19264T (=DSM 44701T), isolated from a smear-ripened cheese.</title>
        <authorList>
            <consortium name="US DOE Joint Genome Institute (JGI-PGF)"/>
            <person name="Walter F."/>
            <person name="Albersmeier A."/>
            <person name="Kalinowski J."/>
            <person name="Ruckert C."/>
        </authorList>
    </citation>
    <scope>NUCLEOTIDE SEQUENCE</scope>
    <source>
        <strain evidence="7">CCM 7897</strain>
    </source>
</reference>
<dbReference type="InterPro" id="IPR050598">
    <property type="entry name" value="AminoAcid_Transporter"/>
</dbReference>
<feature type="transmembrane region" description="Helical" evidence="6">
    <location>
        <begin position="62"/>
        <end position="84"/>
    </location>
</feature>
<evidence type="ECO:0000313" key="8">
    <source>
        <dbReference type="Proteomes" id="UP000606044"/>
    </source>
</evidence>
<name>A0A917C649_9HYPH</name>
<comment type="subcellular location">
    <subcellularLocation>
        <location evidence="1">Membrane</location>
        <topology evidence="1">Multi-pass membrane protein</topology>
    </subcellularLocation>
</comment>
<reference evidence="7" key="2">
    <citation type="submission" date="2020-09" db="EMBL/GenBank/DDBJ databases">
        <authorList>
            <person name="Sun Q."/>
            <person name="Sedlacek I."/>
        </authorList>
    </citation>
    <scope>NUCLEOTIDE SEQUENCE</scope>
    <source>
        <strain evidence="7">CCM 7897</strain>
    </source>
</reference>